<dbReference type="RefSeq" id="XP_053588987.1">
    <property type="nucleotide sequence ID" value="XM_053724793.1"/>
</dbReference>
<dbReference type="InterPro" id="IPR027235">
    <property type="entry name" value="PFD2"/>
</dbReference>
<sequence length="145" mass="16437">MSSAVTAAAAPTATAAEQEEQRKVVEKFKQLRDQQQDIAAEVTRIEEERREIGRVLEVIKDLKPDQKCFRLISDSLVEYTVKDVIPDLENNISNLTIVSKQLNEQLVEKGKELNTHKTTHNIRLLTEKESAELRKAEAMGQLPKV</sequence>
<evidence type="ECO:0000256" key="5">
    <source>
        <dbReference type="SAM" id="MobiDB-lite"/>
    </source>
</evidence>
<dbReference type="GO" id="GO:0006457">
    <property type="term" value="P:protein folding"/>
    <property type="evidence" value="ECO:0007669"/>
    <property type="project" value="InterPro"/>
</dbReference>
<reference evidence="6 7" key="1">
    <citation type="submission" date="2019-12" db="EMBL/GenBank/DDBJ databases">
        <title>Chromosome-level assembly of the Caenorhabditis remanei genome.</title>
        <authorList>
            <person name="Teterina A.A."/>
            <person name="Willis J.H."/>
            <person name="Phillips P.C."/>
        </authorList>
    </citation>
    <scope>NUCLEOTIDE SEQUENCE [LARGE SCALE GENOMIC DNA]</scope>
    <source>
        <strain evidence="6 7">PX506</strain>
        <tissue evidence="6">Whole organism</tissue>
    </source>
</reference>
<evidence type="ECO:0000256" key="4">
    <source>
        <dbReference type="ARBA" id="ARBA00024667"/>
    </source>
</evidence>
<accession>A0A6A5HCT6</accession>
<dbReference type="GO" id="GO:0016272">
    <property type="term" value="C:prefoldin complex"/>
    <property type="evidence" value="ECO:0007669"/>
    <property type="project" value="InterPro"/>
</dbReference>
<proteinExistence type="inferred from homology"/>
<dbReference type="KEGG" id="crq:GCK72_004613"/>
<feature type="compositionally biased region" description="Low complexity" evidence="5">
    <location>
        <begin position="1"/>
        <end position="16"/>
    </location>
</feature>
<dbReference type="Pfam" id="PF01920">
    <property type="entry name" value="Prefoldin_2"/>
    <property type="match status" value="1"/>
</dbReference>
<dbReference type="InterPro" id="IPR002777">
    <property type="entry name" value="PFD_beta-like"/>
</dbReference>
<evidence type="ECO:0000313" key="6">
    <source>
        <dbReference type="EMBL" id="KAF1764664.1"/>
    </source>
</evidence>
<dbReference type="CTD" id="78773952"/>
<comment type="subunit">
    <text evidence="2">Heterohexamer of two PFD-alpha type and four PFD-beta type subunits.</text>
</comment>
<name>A0A6A5HCT6_CAERE</name>
<dbReference type="PANTHER" id="PTHR13303">
    <property type="entry name" value="PREFOLDIN SUBUNIT 2"/>
    <property type="match status" value="1"/>
</dbReference>
<comment type="similarity">
    <text evidence="1">Belongs to the prefoldin subunit beta family.</text>
</comment>
<comment type="function">
    <text evidence="4">Binds specifically to cytosolic chaperonin (c-CPN) and transfers target proteins to it. Binds to nascent polypeptide chain and promotes folding in an environment in which there are many competing pathways for nonnative proteins.</text>
</comment>
<dbReference type="Gene3D" id="1.10.287.370">
    <property type="match status" value="1"/>
</dbReference>
<dbReference type="GO" id="GO:0051082">
    <property type="term" value="F:unfolded protein binding"/>
    <property type="evidence" value="ECO:0007669"/>
    <property type="project" value="InterPro"/>
</dbReference>
<protein>
    <submittedName>
        <fullName evidence="6">Uncharacterized protein</fullName>
    </submittedName>
</protein>
<dbReference type="GeneID" id="78773952"/>
<feature type="region of interest" description="Disordered" evidence="5">
    <location>
        <begin position="1"/>
        <end position="20"/>
    </location>
</feature>
<evidence type="ECO:0000313" key="7">
    <source>
        <dbReference type="Proteomes" id="UP000483820"/>
    </source>
</evidence>
<evidence type="ECO:0000256" key="3">
    <source>
        <dbReference type="ARBA" id="ARBA00023186"/>
    </source>
</evidence>
<dbReference type="EMBL" id="WUAV01000002">
    <property type="protein sequence ID" value="KAF1764664.1"/>
    <property type="molecule type" value="Genomic_DNA"/>
</dbReference>
<dbReference type="Proteomes" id="UP000483820">
    <property type="component" value="Chromosome II"/>
</dbReference>
<evidence type="ECO:0000256" key="1">
    <source>
        <dbReference type="ARBA" id="ARBA00008045"/>
    </source>
</evidence>
<keyword evidence="3" id="KW-0143">Chaperone</keyword>
<dbReference type="AlphaFoldDB" id="A0A6A5HCT6"/>
<dbReference type="InterPro" id="IPR009053">
    <property type="entry name" value="Prefoldin"/>
</dbReference>
<comment type="caution">
    <text evidence="6">The sequence shown here is derived from an EMBL/GenBank/DDBJ whole genome shotgun (WGS) entry which is preliminary data.</text>
</comment>
<evidence type="ECO:0000256" key="2">
    <source>
        <dbReference type="ARBA" id="ARBA00011695"/>
    </source>
</evidence>
<dbReference type="CDD" id="cd23163">
    <property type="entry name" value="Prefoldin_2"/>
    <property type="match status" value="1"/>
</dbReference>
<gene>
    <name evidence="6" type="ORF">GCK72_004613</name>
</gene>
<dbReference type="SUPFAM" id="SSF46579">
    <property type="entry name" value="Prefoldin"/>
    <property type="match status" value="1"/>
</dbReference>
<organism evidence="6 7">
    <name type="scientific">Caenorhabditis remanei</name>
    <name type="common">Caenorhabditis vulgaris</name>
    <dbReference type="NCBI Taxonomy" id="31234"/>
    <lineage>
        <taxon>Eukaryota</taxon>
        <taxon>Metazoa</taxon>
        <taxon>Ecdysozoa</taxon>
        <taxon>Nematoda</taxon>
        <taxon>Chromadorea</taxon>
        <taxon>Rhabditida</taxon>
        <taxon>Rhabditina</taxon>
        <taxon>Rhabditomorpha</taxon>
        <taxon>Rhabditoidea</taxon>
        <taxon>Rhabditidae</taxon>
        <taxon>Peloderinae</taxon>
        <taxon>Caenorhabditis</taxon>
    </lineage>
</organism>